<accession>A0A4R8DUZ5</accession>
<name>A0A4R8DUZ5_9BACT</name>
<keyword evidence="3" id="KW-1185">Reference proteome</keyword>
<gene>
    <name evidence="2" type="ORF">EDB95_2839</name>
</gene>
<dbReference type="Pfam" id="PF11751">
    <property type="entry name" value="PorP_SprF"/>
    <property type="match status" value="1"/>
</dbReference>
<comment type="caution">
    <text evidence="2">The sequence shown here is derived from an EMBL/GenBank/DDBJ whole genome shotgun (WGS) entry which is preliminary data.</text>
</comment>
<dbReference type="RefSeq" id="WP_162852597.1">
    <property type="nucleotide sequence ID" value="NZ_SODV01000001.1"/>
</dbReference>
<keyword evidence="1" id="KW-0732">Signal</keyword>
<protein>
    <submittedName>
        <fullName evidence="2">Type IX secretion system PorP/SprF family membrane protein</fullName>
    </submittedName>
</protein>
<dbReference type="AlphaFoldDB" id="A0A4R8DUZ5"/>
<sequence length="333" mass="36238">MRNFLTVPLLALATAAAAQQDIQFSQYVFNGLSLNPAYAGYRGAPTLNAAFRDQWAGFPGAPKTAVLSLDGLTDPGTGKTGLGIQFLYDQLGPQQNYSLTGFYAYRIALNDDEDDPHKLCFGIGAVASQYSLNGTVLQYSDPNDPSFPQVDVRTKIVPDANFGVFYYSNDFYAGGSLMNLFSLNNTRTVYYADGAAYTSLLETTNLYLTAGGMVNIADGVKMKPSFLLKDDFKGPANLDINDLFLLDEKLWVGGSYRSAVKMLSSSKALTGLSASDAAALMVEFFATPDFRIGYAYDFTTSGLSNYQTGSHELSLTVTFSHKKDMHMSCPTYF</sequence>
<feature type="signal peptide" evidence="1">
    <location>
        <begin position="1"/>
        <end position="18"/>
    </location>
</feature>
<dbReference type="Proteomes" id="UP000294498">
    <property type="component" value="Unassembled WGS sequence"/>
</dbReference>
<evidence type="ECO:0000256" key="1">
    <source>
        <dbReference type="SAM" id="SignalP"/>
    </source>
</evidence>
<proteinExistence type="predicted"/>
<dbReference type="NCBIfam" id="TIGR03519">
    <property type="entry name" value="T9SS_PorP_fam"/>
    <property type="match status" value="1"/>
</dbReference>
<evidence type="ECO:0000313" key="3">
    <source>
        <dbReference type="Proteomes" id="UP000294498"/>
    </source>
</evidence>
<dbReference type="EMBL" id="SODV01000001">
    <property type="protein sequence ID" value="TDX01796.1"/>
    <property type="molecule type" value="Genomic_DNA"/>
</dbReference>
<reference evidence="2 3" key="1">
    <citation type="submission" date="2019-03" db="EMBL/GenBank/DDBJ databases">
        <title>Genomic Encyclopedia of Type Strains, Phase IV (KMG-IV): sequencing the most valuable type-strain genomes for metagenomic binning, comparative biology and taxonomic classification.</title>
        <authorList>
            <person name="Goeker M."/>
        </authorList>
    </citation>
    <scope>NUCLEOTIDE SEQUENCE [LARGE SCALE GENOMIC DNA]</scope>
    <source>
        <strain evidence="2 3">DSM 100059</strain>
    </source>
</reference>
<dbReference type="InterPro" id="IPR019861">
    <property type="entry name" value="PorP/SprF_Bacteroidetes"/>
</dbReference>
<organism evidence="2 3">
    <name type="scientific">Dinghuibacter silviterrae</name>
    <dbReference type="NCBI Taxonomy" id="1539049"/>
    <lineage>
        <taxon>Bacteria</taxon>
        <taxon>Pseudomonadati</taxon>
        <taxon>Bacteroidota</taxon>
        <taxon>Chitinophagia</taxon>
        <taxon>Chitinophagales</taxon>
        <taxon>Chitinophagaceae</taxon>
        <taxon>Dinghuibacter</taxon>
    </lineage>
</organism>
<evidence type="ECO:0000313" key="2">
    <source>
        <dbReference type="EMBL" id="TDX01796.1"/>
    </source>
</evidence>
<feature type="chain" id="PRO_5020300811" evidence="1">
    <location>
        <begin position="19"/>
        <end position="333"/>
    </location>
</feature>